<evidence type="ECO:0008006" key="3">
    <source>
        <dbReference type="Google" id="ProtNLM"/>
    </source>
</evidence>
<keyword evidence="2" id="KW-1185">Reference proteome</keyword>
<dbReference type="SUPFAM" id="SSF54427">
    <property type="entry name" value="NTF2-like"/>
    <property type="match status" value="1"/>
</dbReference>
<gene>
    <name evidence="1" type="ORF">B0T17DRAFT_495026</name>
</gene>
<organism evidence="1 2">
    <name type="scientific">Bombardia bombarda</name>
    <dbReference type="NCBI Taxonomy" id="252184"/>
    <lineage>
        <taxon>Eukaryota</taxon>
        <taxon>Fungi</taxon>
        <taxon>Dikarya</taxon>
        <taxon>Ascomycota</taxon>
        <taxon>Pezizomycotina</taxon>
        <taxon>Sordariomycetes</taxon>
        <taxon>Sordariomycetidae</taxon>
        <taxon>Sordariales</taxon>
        <taxon>Lasiosphaeriaceae</taxon>
        <taxon>Bombardia</taxon>
    </lineage>
</organism>
<dbReference type="Gene3D" id="3.10.450.50">
    <property type="match status" value="1"/>
</dbReference>
<dbReference type="AlphaFoldDB" id="A0AA40C235"/>
<dbReference type="PANTHER" id="PTHR38436:SF3">
    <property type="entry name" value="CARBOXYMETHYLENEBUTENOLIDASE-RELATED"/>
    <property type="match status" value="1"/>
</dbReference>
<evidence type="ECO:0000313" key="1">
    <source>
        <dbReference type="EMBL" id="KAK0622009.1"/>
    </source>
</evidence>
<dbReference type="EMBL" id="JAULSR010000004">
    <property type="protein sequence ID" value="KAK0622009.1"/>
    <property type="molecule type" value="Genomic_DNA"/>
</dbReference>
<protein>
    <recommendedName>
        <fullName evidence="3">Carboxymethylenebutenolidase</fullName>
    </recommendedName>
</protein>
<dbReference type="GO" id="GO:0030638">
    <property type="term" value="P:polyketide metabolic process"/>
    <property type="evidence" value="ECO:0007669"/>
    <property type="project" value="InterPro"/>
</dbReference>
<dbReference type="InterPro" id="IPR032710">
    <property type="entry name" value="NTF2-like_dom_sf"/>
</dbReference>
<accession>A0AA40C235</accession>
<reference evidence="1" key="1">
    <citation type="submission" date="2023-06" db="EMBL/GenBank/DDBJ databases">
        <title>Genome-scale phylogeny and comparative genomics of the fungal order Sordariales.</title>
        <authorList>
            <consortium name="Lawrence Berkeley National Laboratory"/>
            <person name="Hensen N."/>
            <person name="Bonometti L."/>
            <person name="Westerberg I."/>
            <person name="Brannstrom I.O."/>
            <person name="Guillou S."/>
            <person name="Cros-Aarteil S."/>
            <person name="Calhoun S."/>
            <person name="Haridas S."/>
            <person name="Kuo A."/>
            <person name="Mondo S."/>
            <person name="Pangilinan J."/>
            <person name="Riley R."/>
            <person name="LaButti K."/>
            <person name="Andreopoulos B."/>
            <person name="Lipzen A."/>
            <person name="Chen C."/>
            <person name="Yanf M."/>
            <person name="Daum C."/>
            <person name="Ng V."/>
            <person name="Clum A."/>
            <person name="Steindorff A."/>
            <person name="Ohm R."/>
            <person name="Martin F."/>
            <person name="Silar P."/>
            <person name="Natvig D."/>
            <person name="Lalanne C."/>
            <person name="Gautier V."/>
            <person name="Ament-velasquez S.L."/>
            <person name="Kruys A."/>
            <person name="Hutchinson M.I."/>
            <person name="Powell A.J."/>
            <person name="Barry K."/>
            <person name="Miller A.N."/>
            <person name="Grigoriev I.V."/>
            <person name="Debuchy R."/>
            <person name="Gladieux P."/>
            <person name="Thoren M.H."/>
            <person name="Johannesson H."/>
        </authorList>
    </citation>
    <scope>NUCLEOTIDE SEQUENCE</scope>
    <source>
        <strain evidence="1">SMH3391-2</strain>
    </source>
</reference>
<sequence>MPARIQLTPHCSIQPPLSRRGRGPPMIIFVPDHLDLSLNDQTVLDPPPLQKWAEESYCVGQVLVGKHDDQDTIETKIAMVRNHLSRHASSEEHDMIGIVISDAATTAAIEAIEAFSLDIVTLVFFGCYPPQPIVGSRGDTPVLVHLPRDYEANPNNPKVISRGRNEQYSIIVYRYLHPGSFFTISSHKDYGRSAASLAHSRTLEFLKSKHDGPHFDLAQIWDEHTSLEFGPDKSVEATMATMVQEPYVNHVPTLTGGIGRERLTSFYREHFIHSNSEDATLELVSRTVGIDRVVDEFIFKCTHNKVIDWLVPGVPPTYLYIRIPMTAIVGFRGDRLCHEHISWDQGTVLRQLGLMPEYLPFPYIFNGRAEGKTYEYRVPVAGTETARKLADAKAEPSNGMLEFAVREAMDGERGDGW</sequence>
<dbReference type="PANTHER" id="PTHR38436">
    <property type="entry name" value="POLYKETIDE CYCLASE SNOAL-LIKE DOMAIN"/>
    <property type="match status" value="1"/>
</dbReference>
<dbReference type="Proteomes" id="UP001174934">
    <property type="component" value="Unassembled WGS sequence"/>
</dbReference>
<evidence type="ECO:0000313" key="2">
    <source>
        <dbReference type="Proteomes" id="UP001174934"/>
    </source>
</evidence>
<proteinExistence type="predicted"/>
<name>A0AA40C235_9PEZI</name>
<dbReference type="InterPro" id="IPR009959">
    <property type="entry name" value="Cyclase_SnoaL-like"/>
</dbReference>
<comment type="caution">
    <text evidence="1">The sequence shown here is derived from an EMBL/GenBank/DDBJ whole genome shotgun (WGS) entry which is preliminary data.</text>
</comment>